<evidence type="ECO:0000256" key="5">
    <source>
        <dbReference type="ARBA" id="ARBA00022857"/>
    </source>
</evidence>
<dbReference type="PANTHER" id="PTHR38011:SF7">
    <property type="entry name" value="2,5-DIAMINO-6-RIBOSYLAMINO-4(3H)-PYRIMIDINONE 5'-PHOSPHATE REDUCTASE"/>
    <property type="match status" value="1"/>
</dbReference>
<dbReference type="Proteomes" id="UP000590564">
    <property type="component" value="Unassembled WGS sequence"/>
</dbReference>
<dbReference type="InterPro" id="IPR006401">
    <property type="entry name" value="Rib_reduct_arc"/>
</dbReference>
<evidence type="ECO:0000256" key="2">
    <source>
        <dbReference type="ARBA" id="ARBA00009723"/>
    </source>
</evidence>
<sequence length="360" mass="40559">MDKQESLEKLLLIIDDLKLLAENGIPILVEGPNDILSLKNLKIRANFITVSNTPVFQIADDLISKNISEVILLTDFDRAGREYAKNIMEEFQSRGIKVNNLIRKEIIKYSRGDLKDIESLYPYISRRININSDLSDIMLPFVISNVGMTLDGKLATIDNDSRISGENDLKRVHEIRKEVDAIMVGIGTILKDDPRLTVHKINASPKDNPLRIVVDSNLKIPLIARVLNKDAKTVIATTTPISDEKEEKIRKLNEMGIIVLQAGVQKVDLRKIMNEIYKMGVYKILLEGGGTLNWGMFKENLINEVRVYIAPKVFGGASSPTYVDGEGFKNVEECTKLELKNYYPLDDGIVLEYHVIGSFE</sequence>
<dbReference type="InterPro" id="IPR022972">
    <property type="entry name" value="UPF0292"/>
</dbReference>
<proteinExistence type="inferred from homology"/>
<dbReference type="InterPro" id="IPR050765">
    <property type="entry name" value="Riboflavin_Biosynth_HTPR"/>
</dbReference>
<dbReference type="SUPFAM" id="SSF53597">
    <property type="entry name" value="Dihydrofolate reductase-like"/>
    <property type="match status" value="1"/>
</dbReference>
<dbReference type="RefSeq" id="WP_104838270.1">
    <property type="nucleotide sequence ID" value="NZ_CP026606.1"/>
</dbReference>
<evidence type="ECO:0000256" key="8">
    <source>
        <dbReference type="ARBA" id="ARBA00049020"/>
    </source>
</evidence>
<dbReference type="KEGG" id="mmad:MMJJ_14910"/>
<dbReference type="PANTHER" id="PTHR38011">
    <property type="entry name" value="DIHYDROFOLATE REDUCTASE FAMILY PROTEIN (AFU_ORTHOLOGUE AFUA_8G06820)"/>
    <property type="match status" value="1"/>
</dbReference>
<dbReference type="GeneID" id="36102575"/>
<keyword evidence="4" id="KW-0686">Riboflavin biosynthesis</keyword>
<dbReference type="HAMAP" id="MF_01095">
    <property type="entry name" value="UPF0292"/>
    <property type="match status" value="1"/>
</dbReference>
<reference evidence="11" key="2">
    <citation type="submission" date="2018-02" db="EMBL/GenBank/DDBJ databases">
        <title>Complete genome sequence of the Methanococcus maripaludis type strain JJ (DSM 2067), a model for selenoprotein synthesis in Archaea.</title>
        <authorList>
            <person name="Poehlein A."/>
            <person name="Heym D."/>
            <person name="Quitzke V."/>
            <person name="Fersch J."/>
            <person name="Daniel R."/>
            <person name="Rother M."/>
        </authorList>
    </citation>
    <scope>NUCLEOTIDE SEQUENCE [LARGE SCALE GENOMIC DNA]</scope>
    <source>
        <strain evidence="11">DSM 2067</strain>
    </source>
</reference>
<dbReference type="Proteomes" id="UP000239462">
    <property type="component" value="Chromosome"/>
</dbReference>
<comment type="pathway">
    <text evidence="1">Cofactor biosynthesis; riboflavin biosynthesis.</text>
</comment>
<comment type="subunit">
    <text evidence="3">Homodimer.</text>
</comment>
<dbReference type="SMART" id="SM00493">
    <property type="entry name" value="TOPRIM"/>
    <property type="match status" value="1"/>
</dbReference>
<dbReference type="NCBIfam" id="NF003094">
    <property type="entry name" value="PRK04017.1-5"/>
    <property type="match status" value="1"/>
</dbReference>
<dbReference type="EMBL" id="JACHED010000001">
    <property type="protein sequence ID" value="MBB6496617.1"/>
    <property type="molecule type" value="Genomic_DNA"/>
</dbReference>
<evidence type="ECO:0000313" key="12">
    <source>
        <dbReference type="EMBL" id="MBB6496617.1"/>
    </source>
</evidence>
<dbReference type="Gene3D" id="3.40.430.10">
    <property type="entry name" value="Dihydrofolate Reductase, subunit A"/>
    <property type="match status" value="1"/>
</dbReference>
<dbReference type="InterPro" id="IPR011549">
    <property type="entry name" value="RibD_C"/>
</dbReference>
<dbReference type="AlphaFoldDB" id="A0A2L1CC21"/>
<accession>A0A2L1CC21</accession>
<dbReference type="InterPro" id="IPR006171">
    <property type="entry name" value="TOPRIM_dom"/>
</dbReference>
<feature type="domain" description="Toprim" evidence="10">
    <location>
        <begin position="24"/>
        <end position="106"/>
    </location>
</feature>
<evidence type="ECO:0000256" key="7">
    <source>
        <dbReference type="ARBA" id="ARBA00047550"/>
    </source>
</evidence>
<dbReference type="UniPathway" id="UPA00275"/>
<comment type="similarity">
    <text evidence="2">Belongs to the HTP reductase family.</text>
</comment>
<evidence type="ECO:0000313" key="13">
    <source>
        <dbReference type="Proteomes" id="UP000239462"/>
    </source>
</evidence>
<dbReference type="InterPro" id="IPR034141">
    <property type="entry name" value="TOPRIM_RNase_M5-like"/>
</dbReference>
<dbReference type="GO" id="GO:0008703">
    <property type="term" value="F:5-amino-6-(5-phosphoribosylamino)uracil reductase activity"/>
    <property type="evidence" value="ECO:0007669"/>
    <property type="project" value="InterPro"/>
</dbReference>
<evidence type="ECO:0000259" key="10">
    <source>
        <dbReference type="PROSITE" id="PS50880"/>
    </source>
</evidence>
<reference evidence="12 14" key="3">
    <citation type="submission" date="2020-08" db="EMBL/GenBank/DDBJ databases">
        <title>Genomic Encyclopedia of Type Strains, Phase IV (KMG-V): Genome sequencing to study the core and pangenomes of soil and plant-associated prokaryotes.</title>
        <authorList>
            <person name="Whitman W."/>
        </authorList>
    </citation>
    <scope>NUCLEOTIDE SEQUENCE [LARGE SCALE GENOMIC DNA]</scope>
    <source>
        <strain evidence="12 14">D1</strain>
    </source>
</reference>
<gene>
    <name evidence="11" type="primary">ribD2</name>
    <name evidence="12" type="ORF">HNP96_000638</name>
    <name evidence="11" type="ORF">MMJJ_14910</name>
</gene>
<evidence type="ECO:0000313" key="14">
    <source>
        <dbReference type="Proteomes" id="UP000590564"/>
    </source>
</evidence>
<keyword evidence="5" id="KW-0521">NADP</keyword>
<dbReference type="NCBIfam" id="TIGR00227">
    <property type="entry name" value="ribD_Cterm"/>
    <property type="match status" value="1"/>
</dbReference>
<reference evidence="13" key="1">
    <citation type="journal article" date="2018" name="Genome Announc.">
        <title>Complete Genome Sequence of the Methanococcus maripaludis Type Strain JJ (DSM 2067), a Model for Selenoprotein Synthesis in Archaea.</title>
        <authorList>
            <person name="Poehlein A."/>
            <person name="Heym D."/>
            <person name="Quitzke V."/>
            <person name="Fersch J."/>
            <person name="Daniel R."/>
            <person name="Rother M."/>
        </authorList>
    </citation>
    <scope>NUCLEOTIDE SEQUENCE [LARGE SCALE GENOMIC DNA]</scope>
    <source>
        <strain evidence="13">DSM 2067</strain>
    </source>
</reference>
<dbReference type="PROSITE" id="PS50880">
    <property type="entry name" value="TOPRIM"/>
    <property type="match status" value="1"/>
</dbReference>
<dbReference type="CDD" id="cd01027">
    <property type="entry name" value="TOPRIM_RNase_M5_like"/>
    <property type="match status" value="1"/>
</dbReference>
<comment type="similarity">
    <text evidence="9">Belongs to the UPF0292 family.</text>
</comment>
<dbReference type="InterPro" id="IPR024072">
    <property type="entry name" value="DHFR-like_dom_sf"/>
</dbReference>
<dbReference type="Pfam" id="PF13155">
    <property type="entry name" value="Toprim_2"/>
    <property type="match status" value="1"/>
</dbReference>
<evidence type="ECO:0000256" key="3">
    <source>
        <dbReference type="ARBA" id="ARBA00011738"/>
    </source>
</evidence>
<dbReference type="Gene3D" id="3.40.1360.10">
    <property type="match status" value="1"/>
</dbReference>
<dbReference type="Pfam" id="PF01872">
    <property type="entry name" value="RibD_C"/>
    <property type="match status" value="1"/>
</dbReference>
<dbReference type="EMBL" id="CP026606">
    <property type="protein sequence ID" value="AVB76869.1"/>
    <property type="molecule type" value="Genomic_DNA"/>
</dbReference>
<evidence type="ECO:0000256" key="9">
    <source>
        <dbReference type="HAMAP-Rule" id="MF_01095"/>
    </source>
</evidence>
<evidence type="ECO:0000256" key="1">
    <source>
        <dbReference type="ARBA" id="ARBA00005104"/>
    </source>
</evidence>
<keyword evidence="6 11" id="KW-0560">Oxidoreductase</keyword>
<organism evidence="11 13">
    <name type="scientific">Methanococcus maripaludis</name>
    <name type="common">Methanococcus deltae</name>
    <dbReference type="NCBI Taxonomy" id="39152"/>
    <lineage>
        <taxon>Archaea</taxon>
        <taxon>Methanobacteriati</taxon>
        <taxon>Methanobacteriota</taxon>
        <taxon>Methanomada group</taxon>
        <taxon>Methanococci</taxon>
        <taxon>Methanococcales</taxon>
        <taxon>Methanococcaceae</taxon>
        <taxon>Methanococcus</taxon>
    </lineage>
</organism>
<protein>
    <recommendedName>
        <fullName evidence="9">UPF0292 protein HNP96_000638</fullName>
    </recommendedName>
</protein>
<dbReference type="NCBIfam" id="TIGR01508">
    <property type="entry name" value="rib_reduct_arch"/>
    <property type="match status" value="1"/>
</dbReference>
<dbReference type="InterPro" id="IPR002734">
    <property type="entry name" value="RibDG_C"/>
</dbReference>
<name>A0A2L1CC21_METMI</name>
<dbReference type="GO" id="GO:0009231">
    <property type="term" value="P:riboflavin biosynthetic process"/>
    <property type="evidence" value="ECO:0007669"/>
    <property type="project" value="UniProtKB-UniPathway"/>
</dbReference>
<comment type="catalytic activity">
    <reaction evidence="8">
        <text>2,5-diamino-6-(1-D-ribitylamino)pyrimidin-4(3H)-one 5'-phosphate + NADP(+) = 2,5-diamino-6-(1-D-ribosylamino)pyrimidin-4(3H)-one 5'-phosphate + NADPH + H(+)</text>
        <dbReference type="Rhea" id="RHEA:27278"/>
        <dbReference type="ChEBI" id="CHEBI:15378"/>
        <dbReference type="ChEBI" id="CHEBI:57783"/>
        <dbReference type="ChEBI" id="CHEBI:58349"/>
        <dbReference type="ChEBI" id="CHEBI:58890"/>
        <dbReference type="ChEBI" id="CHEBI:59545"/>
        <dbReference type="EC" id="1.1.1.302"/>
    </reaction>
</comment>
<evidence type="ECO:0000256" key="6">
    <source>
        <dbReference type="ARBA" id="ARBA00023002"/>
    </source>
</evidence>
<comment type="catalytic activity">
    <reaction evidence="7">
        <text>2,5-diamino-6-(1-D-ribitylamino)pyrimidin-4(3H)-one 5'-phosphate + NAD(+) = 2,5-diamino-6-(1-D-ribosylamino)pyrimidin-4(3H)-one 5'-phosphate + NADH + H(+)</text>
        <dbReference type="Rhea" id="RHEA:27274"/>
        <dbReference type="ChEBI" id="CHEBI:15378"/>
        <dbReference type="ChEBI" id="CHEBI:57540"/>
        <dbReference type="ChEBI" id="CHEBI:57945"/>
        <dbReference type="ChEBI" id="CHEBI:58890"/>
        <dbReference type="ChEBI" id="CHEBI:59545"/>
        <dbReference type="EC" id="1.1.1.302"/>
    </reaction>
</comment>
<dbReference type="GO" id="GO:0050661">
    <property type="term" value="F:NADP binding"/>
    <property type="evidence" value="ECO:0007669"/>
    <property type="project" value="InterPro"/>
</dbReference>
<evidence type="ECO:0000313" key="11">
    <source>
        <dbReference type="EMBL" id="AVB76869.1"/>
    </source>
</evidence>
<evidence type="ECO:0000256" key="4">
    <source>
        <dbReference type="ARBA" id="ARBA00022619"/>
    </source>
</evidence>